<evidence type="ECO:0000313" key="7">
    <source>
        <dbReference type="Proteomes" id="UP000655589"/>
    </source>
</evidence>
<evidence type="ECO:0000259" key="5">
    <source>
        <dbReference type="PROSITE" id="PS50977"/>
    </source>
</evidence>
<evidence type="ECO:0000256" key="2">
    <source>
        <dbReference type="ARBA" id="ARBA00023125"/>
    </source>
</evidence>
<dbReference type="Pfam" id="PF13305">
    <property type="entry name" value="TetR_C_33"/>
    <property type="match status" value="1"/>
</dbReference>
<dbReference type="Pfam" id="PF00440">
    <property type="entry name" value="TetR_N"/>
    <property type="match status" value="1"/>
</dbReference>
<dbReference type="AlphaFoldDB" id="A0A8H9GG64"/>
<dbReference type="InterPro" id="IPR025996">
    <property type="entry name" value="MT1864/Rv1816-like_C"/>
</dbReference>
<dbReference type="InterPro" id="IPR009057">
    <property type="entry name" value="Homeodomain-like_sf"/>
</dbReference>
<proteinExistence type="predicted"/>
<dbReference type="InterPro" id="IPR001647">
    <property type="entry name" value="HTH_TetR"/>
</dbReference>
<dbReference type="PROSITE" id="PS50977">
    <property type="entry name" value="HTH_TETR_2"/>
    <property type="match status" value="1"/>
</dbReference>
<dbReference type="EMBL" id="BMPT01000005">
    <property type="protein sequence ID" value="GGM21178.1"/>
    <property type="molecule type" value="Genomic_DNA"/>
</dbReference>
<dbReference type="InterPro" id="IPR036271">
    <property type="entry name" value="Tet_transcr_reg_TetR-rel_C_sf"/>
</dbReference>
<feature type="domain" description="HTH tetR-type" evidence="5">
    <location>
        <begin position="5"/>
        <end position="65"/>
    </location>
</feature>
<dbReference type="SUPFAM" id="SSF48498">
    <property type="entry name" value="Tetracyclin repressor-like, C-terminal domain"/>
    <property type="match status" value="1"/>
</dbReference>
<name>A0A8H9GG64_9MICO</name>
<keyword evidence="1" id="KW-0805">Transcription regulation</keyword>
<keyword evidence="3" id="KW-0804">Transcription</keyword>
<gene>
    <name evidence="6" type="ORF">GCM10010102_16110</name>
</gene>
<dbReference type="Gene3D" id="1.10.357.10">
    <property type="entry name" value="Tetracycline Repressor, domain 2"/>
    <property type="match status" value="1"/>
</dbReference>
<evidence type="ECO:0000256" key="1">
    <source>
        <dbReference type="ARBA" id="ARBA00023015"/>
    </source>
</evidence>
<protein>
    <submittedName>
        <fullName evidence="6">TetR family transcriptional regulator</fullName>
    </submittedName>
</protein>
<evidence type="ECO:0000313" key="6">
    <source>
        <dbReference type="EMBL" id="GGM21178.1"/>
    </source>
</evidence>
<dbReference type="SUPFAM" id="SSF46689">
    <property type="entry name" value="Homeodomain-like"/>
    <property type="match status" value="1"/>
</dbReference>
<organism evidence="6 7">
    <name type="scientific">Promicromonospora citrea</name>
    <dbReference type="NCBI Taxonomy" id="43677"/>
    <lineage>
        <taxon>Bacteria</taxon>
        <taxon>Bacillati</taxon>
        <taxon>Actinomycetota</taxon>
        <taxon>Actinomycetes</taxon>
        <taxon>Micrococcales</taxon>
        <taxon>Promicromonosporaceae</taxon>
        <taxon>Promicromonospora</taxon>
    </lineage>
</organism>
<comment type="caution">
    <text evidence="6">The sequence shown here is derived from an EMBL/GenBank/DDBJ whole genome shotgun (WGS) entry which is preliminary data.</text>
</comment>
<evidence type="ECO:0000256" key="3">
    <source>
        <dbReference type="ARBA" id="ARBA00023163"/>
    </source>
</evidence>
<keyword evidence="7" id="KW-1185">Reference proteome</keyword>
<accession>A0A8H9GG64</accession>
<reference evidence="6" key="2">
    <citation type="submission" date="2020-09" db="EMBL/GenBank/DDBJ databases">
        <authorList>
            <person name="Sun Q."/>
            <person name="Ohkuma M."/>
        </authorList>
    </citation>
    <scope>NUCLEOTIDE SEQUENCE</scope>
    <source>
        <strain evidence="6">JCM 3051</strain>
    </source>
</reference>
<sequence>MTRAPLTPAAVVAEAAALADADGLEAVTLSAVARRLGVRTPSLYSHVRDHAALLDGISTLALADLTARIAQAVAGRSGRAALEGLLGAHRAFARDAPGRWQALQRRTGPDVARSDAARSLVVLTDAVLHGYDLPPGERVHATRLLGSTVNGYLTLERAGSFDHSEPSPDVSWGRTIDALDALLRAWPAAAPASAPKAD</sequence>
<feature type="DNA-binding region" description="H-T-H motif" evidence="4">
    <location>
        <begin position="28"/>
        <end position="47"/>
    </location>
</feature>
<dbReference type="Proteomes" id="UP000655589">
    <property type="component" value="Unassembled WGS sequence"/>
</dbReference>
<evidence type="ECO:0000256" key="4">
    <source>
        <dbReference type="PROSITE-ProRule" id="PRU00335"/>
    </source>
</evidence>
<dbReference type="GO" id="GO:0003677">
    <property type="term" value="F:DNA binding"/>
    <property type="evidence" value="ECO:0007669"/>
    <property type="project" value="UniProtKB-UniRule"/>
</dbReference>
<dbReference type="RefSeq" id="WP_171107377.1">
    <property type="nucleotide sequence ID" value="NZ_BMPT01000005.1"/>
</dbReference>
<keyword evidence="2 4" id="KW-0238">DNA-binding</keyword>
<dbReference type="Gene3D" id="1.10.10.60">
    <property type="entry name" value="Homeodomain-like"/>
    <property type="match status" value="1"/>
</dbReference>
<reference evidence="6" key="1">
    <citation type="journal article" date="2014" name="Int. J. Syst. Evol. Microbiol.">
        <title>Complete genome sequence of Corynebacterium casei LMG S-19264T (=DSM 44701T), isolated from a smear-ripened cheese.</title>
        <authorList>
            <consortium name="US DOE Joint Genome Institute (JGI-PGF)"/>
            <person name="Walter F."/>
            <person name="Albersmeier A."/>
            <person name="Kalinowski J."/>
            <person name="Ruckert C."/>
        </authorList>
    </citation>
    <scope>NUCLEOTIDE SEQUENCE</scope>
    <source>
        <strain evidence="6">JCM 3051</strain>
    </source>
</reference>